<keyword evidence="5" id="KW-0276">Fatty acid metabolism</keyword>
<dbReference type="InterPro" id="IPR042099">
    <property type="entry name" value="ANL_N_sf"/>
</dbReference>
<dbReference type="InterPro" id="IPR020845">
    <property type="entry name" value="AMP-binding_CS"/>
</dbReference>
<dbReference type="FunFam" id="3.40.50.12780:FF:000013">
    <property type="entry name" value="Long-chain-fatty-acid--AMP ligase FadD32"/>
    <property type="match status" value="1"/>
</dbReference>
<dbReference type="FunFam" id="1.10.1200.10:FF:000016">
    <property type="entry name" value="Non-ribosomal peptide synthase"/>
    <property type="match status" value="2"/>
</dbReference>
<accession>A0A7X5BPK6</accession>
<keyword evidence="10" id="KW-1185">Reference proteome</keyword>
<dbReference type="FunFam" id="3.30.559.30:FF:000001">
    <property type="entry name" value="Non-ribosomal peptide synthetase"/>
    <property type="match status" value="1"/>
</dbReference>
<dbReference type="FunFam" id="3.40.50.980:FF:000001">
    <property type="entry name" value="Non-ribosomal peptide synthetase"/>
    <property type="match status" value="2"/>
</dbReference>
<proteinExistence type="inferred from homology"/>
<feature type="region of interest" description="Disordered" evidence="7">
    <location>
        <begin position="1645"/>
        <end position="1664"/>
    </location>
</feature>
<dbReference type="InterPro" id="IPR036736">
    <property type="entry name" value="ACP-like_sf"/>
</dbReference>
<reference evidence="9 10" key="1">
    <citation type="submission" date="2020-01" db="EMBL/GenBank/DDBJ databases">
        <title>The draft genome sequence of Corallococcus exiguus DSM 14696.</title>
        <authorList>
            <person name="Zhang X."/>
            <person name="Zhu H."/>
        </authorList>
    </citation>
    <scope>NUCLEOTIDE SEQUENCE [LARGE SCALE GENOMIC DNA]</scope>
    <source>
        <strain evidence="9 10">DSM 14696</strain>
    </source>
</reference>
<dbReference type="Gene3D" id="3.30.559.30">
    <property type="entry name" value="Nonribosomal peptide synthetase, condensation domain"/>
    <property type="match status" value="2"/>
</dbReference>
<dbReference type="SMART" id="SM00823">
    <property type="entry name" value="PKS_PP"/>
    <property type="match status" value="3"/>
</dbReference>
<dbReference type="GO" id="GO:0005829">
    <property type="term" value="C:cytosol"/>
    <property type="evidence" value="ECO:0007669"/>
    <property type="project" value="TreeGrafter"/>
</dbReference>
<dbReference type="CDD" id="cd19531">
    <property type="entry name" value="LCL_NRPS-like"/>
    <property type="match status" value="2"/>
</dbReference>
<dbReference type="GO" id="GO:0006631">
    <property type="term" value="P:fatty acid metabolic process"/>
    <property type="evidence" value="ECO:0007669"/>
    <property type="project" value="UniProtKB-KW"/>
</dbReference>
<dbReference type="SUPFAM" id="SSF47336">
    <property type="entry name" value="ACP-like"/>
    <property type="match status" value="3"/>
</dbReference>
<protein>
    <submittedName>
        <fullName evidence="9">Amino acid adenylation domain-containing protein</fullName>
    </submittedName>
</protein>
<gene>
    <name evidence="9" type="ORF">GTZ93_01040</name>
</gene>
<dbReference type="GO" id="GO:0031177">
    <property type="term" value="F:phosphopantetheine binding"/>
    <property type="evidence" value="ECO:0007669"/>
    <property type="project" value="InterPro"/>
</dbReference>
<evidence type="ECO:0000313" key="9">
    <source>
        <dbReference type="EMBL" id="NBC38399.1"/>
    </source>
</evidence>
<dbReference type="PROSITE" id="PS50075">
    <property type="entry name" value="CARRIER"/>
    <property type="match status" value="3"/>
</dbReference>
<sequence length="2828" mass="305597">MSPASLIELLRIRATEAPGHQGYTFLVDGESEEAALTYGEFDRQARAIGAWLQANGARGERALLLFPPGNEYLTAFFGCLYAGVVAVPAYPPDVTRLNRSLPRLEAMVRDARARFVLTTEMIHGMAGMLFEQAPELAGLTWVATDALAPGLEDGWKDPGVTGDALAFLQYTSGSTGSPKGVMLTHRNLLANLALIHRAFGHSRDSRGVIWLPPYHDMGLIGGLLQPLYGGFPVVLMSPIAFLQRPFRWLQAVSRYGATTSGGPNFAYDLCVRKVSAEERATLDLSRWKVAFNGAEPIRPETLERFHEAFAPQGFRREAFYPCYGLAESTLIVTGHALGTAPVTDGVNLVGSGRVLEGNTVRLVDARTARECAPGEEGEIWVAGASVGQGYWERPEESARVFHARVEGGGADDARYLRTGDLGVLRGGELFVTGRIKDLIILRGRNLYPQDVESTTVRVHPALRPGCTAAFSVELEGEERLVIVQEVDARHAGTDLEALARSIREAVALAHDAQAHDVVLIQGGSLPKTSSGKVQRYACRQAWLAGELEVLGQSTLQASVPPVPTLRPEQLLALPEPERAALLEASLVDAVAARLRLPRAHVDAERTLISLGLDSLATVELKSDLDTWLGTDTSLARLMDAVSLRALARELVGSLGQRPLAPTASGDALGRHPVSEGQKALWLAQRLAPDSTANHLAFAVRFHTPADVPTLREALARLVARHPALRTTFHLEHAGELVQQVHPAPRTTLHLEHGELVQRADAARGGGLLEDATSLPLEEAPLRRALAADASRPFSLEQGPLLRASLYAHAGGGQVLLLAAHHLILDLWSLALLAEELHGLYPALKEGRDSASPAPALRPSDFARWQRPFLEGPEGERLFAYWRQRLDGVPDALELPTDRARPPVRAFRGAAFTFRLDADLTRRLRALAREEGTTLFSLLLATWQVLLARHAGQERFAVGSPAAGRTRAGLEDVVGYHVNPVALVADLSGDPSFREHLGRVRRTVLEALEHQEFPFPLLVERLRRPRDSSRSPLFQAVFAWEQPHRREELTPLVLGLPGVRVRFAGLEAESVPVELGTAQFDLALQMADAPSGLDGALRYDTDLFDADTAGRMVARFTCLLAGIAADADQRVSALPLLPDSEQERVRTFSTGALAPASFTPVHHAIASHAALAPDALAIASGERHWTYGMLERQARVLARRLRQLGVGPDVRVGVLMHRSPEQVLALLGVLKAGGAYVPLDPDAPRARLEALLEDVGAAVVLTTPELRSLLPASVRVLDDVTAAAHDVPDTSLDVTPDEDHLAYVIYTSGSTGRPKGVQLTHGGLAHFAGWYQRTFGLSPSARATHLSTPVFDASVLEVWPALIAGASLHLPGDDVRAMPERLVAWLASERITHTFLTTALAEGVLGQQWPQSLALRELTTGGDRLHRRPSTRTPFRVTNLYGPTEGTVAATFAPVESGDVASGLPTIGRPLDGVRVHVLDAELRPQPLGVAGELCIGGPGVARGYLDRPDLTARAFVPDPFSEAPGARLYRTGDLARLLPEGELQFLGRLDHQVKLRGFRIELGEIESVLQHHPDVRQCVVAVRDEPPAGKRLVAYVVAAPDAALTGAALREHVRRELPEVMCPAAFVLLPALPLTLTGKVDRQALPAPELERSTSPEDAAPRTATEQSLAGLWAELLGGAVGLHEDWFAMGGHSLLAARLLARVREVFGVELPLRTLFEAPTVASLAARIDGGVRAPARGPTLTHRTDRAPEAPLSYAQERLWFLDQLEPGDARYHLPAAVRLQGPLDVAALRRGLDEVVHRHEALRTTFSQHQGRAVQRVHAHVPFELPEVDLGGLSQEARDAEVHRLAKHEARTPFPLAQGPLLRGRLLRLGPDEHVLLLTLHHIVADGESVAVLLRELGALYAAFSTGVPPALAPLPLQYIDFALWQREWLADGVLERQLAHWKQRLAGAPGVLELPTDRPRPAVRTLAGGRHAVHLPAALAGGLAELSRREGATPFMTLLAAFQTLLLRYTGQDDLVVGCPLSNRTRVETEGLIGFFVNTLPLRTDASGNPSFRQLLGRVRESVLAAHEHQDVPFEKLVEALAVERDLGRTPLFQVAFSYQDAPLPSRALQGLRLTLLESESAPAKFDLDLAMERGEDGGLTARFEYDADLFDAASIARLAGHFQELLASIAADPDGRVGDLSLMTAEERHTLLHGWNPRPVAPPSHVPVHARFGTWAERAPDALAVAFAGEALTYGQLEARANRLAWHLRGLGVGPDVPVALCLERSTAFVEAALGVLKAGGAYVPLDPSAPPERLQSILEDVRAPVLLASRNTAALALPPDCQCLLAEDGFGATGAPEHAPPSLTGPRHLAYVIYTSGSTGRPKGVELEHAGLAHLVDWHQRTYALTPEDRTTQAAGPAFDAAVWELWPTLTAGASLHIVEDEVRAMPERLVAWLTDERITRCFLPTPLAEAVLTQPWPAHAALRTLLTGGDRLHRGAPEGTPFQLINHYGPTECTVVATSGPVSAGAMNPPIGRPIANTQAYVLDARQQPVPVGVPGELWLGGLGLARGYLNRPELTARAFVPHPFDARDGARIYRTGDRVRFLPDGALEFLGRADTQVKLRGLRLELGEVESLALEHPAVRQAIATVREEGPGGKRLVLHAVVAPGQACTEGDLKTHLRRRLPESLVPSAILFLDALPLTLNGKVDRRALPAPDATPRADGVAPRDATEQRLADIWTELLGAPRVGVHDDFFELGGNSLLATQVISRVRESFGVDVPLRSAFEARTVAALAQVVSRQAEVRKQPLLTARAPAEALPRVDGLSEAELDALIAELESGEIES</sequence>
<organism evidence="9 10">
    <name type="scientific">Corallococcus exiguus</name>
    <dbReference type="NCBI Taxonomy" id="83462"/>
    <lineage>
        <taxon>Bacteria</taxon>
        <taxon>Pseudomonadati</taxon>
        <taxon>Myxococcota</taxon>
        <taxon>Myxococcia</taxon>
        <taxon>Myxococcales</taxon>
        <taxon>Cystobacterineae</taxon>
        <taxon>Myxococcaceae</taxon>
        <taxon>Corallococcus</taxon>
    </lineage>
</organism>
<dbReference type="Gene3D" id="1.10.1200.10">
    <property type="entry name" value="ACP-like"/>
    <property type="match status" value="2"/>
</dbReference>
<evidence type="ECO:0000256" key="5">
    <source>
        <dbReference type="ARBA" id="ARBA00022832"/>
    </source>
</evidence>
<dbReference type="CDD" id="cd05931">
    <property type="entry name" value="FAAL"/>
    <property type="match status" value="1"/>
</dbReference>
<dbReference type="GO" id="GO:0043041">
    <property type="term" value="P:amino acid activation for nonribosomal peptide biosynthetic process"/>
    <property type="evidence" value="ECO:0007669"/>
    <property type="project" value="TreeGrafter"/>
</dbReference>
<dbReference type="InterPro" id="IPR009081">
    <property type="entry name" value="PP-bd_ACP"/>
</dbReference>
<dbReference type="PANTHER" id="PTHR45527:SF1">
    <property type="entry name" value="FATTY ACID SYNTHASE"/>
    <property type="match status" value="1"/>
</dbReference>
<dbReference type="Gene3D" id="3.40.50.1820">
    <property type="entry name" value="alpha/beta hydrolase"/>
    <property type="match status" value="1"/>
</dbReference>
<dbReference type="SUPFAM" id="SSF56801">
    <property type="entry name" value="Acetyl-CoA synthetase-like"/>
    <property type="match status" value="3"/>
</dbReference>
<dbReference type="Gene3D" id="3.30.559.10">
    <property type="entry name" value="Chloramphenicol acetyltransferase-like domain"/>
    <property type="match status" value="2"/>
</dbReference>
<dbReference type="Gene3D" id="3.40.50.980">
    <property type="match status" value="4"/>
</dbReference>
<dbReference type="PROSITE" id="PS00455">
    <property type="entry name" value="AMP_BINDING"/>
    <property type="match status" value="3"/>
</dbReference>
<dbReference type="InterPro" id="IPR023213">
    <property type="entry name" value="CAT-like_dom_sf"/>
</dbReference>
<evidence type="ECO:0000313" key="10">
    <source>
        <dbReference type="Proteomes" id="UP000537825"/>
    </source>
</evidence>
<dbReference type="FunFam" id="2.30.38.10:FF:000001">
    <property type="entry name" value="Non-ribosomal peptide synthetase PvdI"/>
    <property type="match status" value="2"/>
</dbReference>
<dbReference type="Pfam" id="PF00550">
    <property type="entry name" value="PP-binding"/>
    <property type="match status" value="3"/>
</dbReference>
<dbReference type="Pfam" id="PF00501">
    <property type="entry name" value="AMP-binding"/>
    <property type="match status" value="3"/>
</dbReference>
<dbReference type="InterPro" id="IPR001242">
    <property type="entry name" value="Condensation_dom"/>
</dbReference>
<dbReference type="InterPro" id="IPR025110">
    <property type="entry name" value="AMP-bd_C"/>
</dbReference>
<dbReference type="GO" id="GO:0003824">
    <property type="term" value="F:catalytic activity"/>
    <property type="evidence" value="ECO:0007669"/>
    <property type="project" value="InterPro"/>
</dbReference>
<dbReference type="InterPro" id="IPR020806">
    <property type="entry name" value="PKS_PP-bd"/>
</dbReference>
<dbReference type="NCBIfam" id="NF003417">
    <property type="entry name" value="PRK04813.1"/>
    <property type="match status" value="3"/>
</dbReference>
<dbReference type="CDD" id="cd05930">
    <property type="entry name" value="A_NRPS"/>
    <property type="match status" value="2"/>
</dbReference>
<feature type="domain" description="Carrier" evidence="8">
    <location>
        <begin position="577"/>
        <end position="654"/>
    </location>
</feature>
<comment type="cofactor">
    <cofactor evidence="1">
        <name>pantetheine 4'-phosphate</name>
        <dbReference type="ChEBI" id="CHEBI:47942"/>
    </cofactor>
</comment>
<dbReference type="Pfam" id="PF00668">
    <property type="entry name" value="Condensation"/>
    <property type="match status" value="2"/>
</dbReference>
<dbReference type="Pfam" id="PF23024">
    <property type="entry name" value="AMP-dom_DIP2-like"/>
    <property type="match status" value="1"/>
</dbReference>
<dbReference type="InterPro" id="IPR045851">
    <property type="entry name" value="AMP-bd_C_sf"/>
</dbReference>
<dbReference type="FunFam" id="3.40.50.12780:FF:000012">
    <property type="entry name" value="Non-ribosomal peptide synthetase"/>
    <property type="match status" value="2"/>
</dbReference>
<evidence type="ECO:0000256" key="6">
    <source>
        <dbReference type="ARBA" id="ARBA00023098"/>
    </source>
</evidence>
<evidence type="ECO:0000256" key="4">
    <source>
        <dbReference type="ARBA" id="ARBA00022553"/>
    </source>
</evidence>
<name>A0A7X5BPK6_9BACT</name>
<keyword evidence="6" id="KW-0443">Lipid metabolism</keyword>
<dbReference type="Gene3D" id="3.40.50.12780">
    <property type="entry name" value="N-terminal domain of ligase-like"/>
    <property type="match status" value="1"/>
</dbReference>
<dbReference type="SUPFAM" id="SSF52777">
    <property type="entry name" value="CoA-dependent acyltransferases"/>
    <property type="match status" value="4"/>
</dbReference>
<dbReference type="InterPro" id="IPR006162">
    <property type="entry name" value="Ppantetheine_attach_site"/>
</dbReference>
<dbReference type="PANTHER" id="PTHR45527">
    <property type="entry name" value="NONRIBOSOMAL PEPTIDE SYNTHETASE"/>
    <property type="match status" value="1"/>
</dbReference>
<dbReference type="Gene3D" id="3.30.300.30">
    <property type="match status" value="3"/>
</dbReference>
<comment type="caution">
    <text evidence="9">The sequence shown here is derived from an EMBL/GenBank/DDBJ whole genome shotgun (WGS) entry which is preliminary data.</text>
</comment>
<comment type="similarity">
    <text evidence="2">Belongs to the ATP-dependent AMP-binding enzyme family.</text>
</comment>
<dbReference type="EMBL" id="JAAAPK010000001">
    <property type="protein sequence ID" value="NBC38399.1"/>
    <property type="molecule type" value="Genomic_DNA"/>
</dbReference>
<feature type="domain" description="Carrier" evidence="8">
    <location>
        <begin position="2711"/>
        <end position="2786"/>
    </location>
</feature>
<dbReference type="FunFam" id="3.30.559.10:FF:000012">
    <property type="entry name" value="Non-ribosomal peptide synthetase"/>
    <property type="match status" value="1"/>
</dbReference>
<dbReference type="GO" id="GO:0008610">
    <property type="term" value="P:lipid biosynthetic process"/>
    <property type="evidence" value="ECO:0007669"/>
    <property type="project" value="InterPro"/>
</dbReference>
<dbReference type="GO" id="GO:0044550">
    <property type="term" value="P:secondary metabolite biosynthetic process"/>
    <property type="evidence" value="ECO:0007669"/>
    <property type="project" value="UniProtKB-ARBA"/>
</dbReference>
<dbReference type="PROSITE" id="PS00012">
    <property type="entry name" value="PHOSPHOPANTETHEINE"/>
    <property type="match status" value="2"/>
</dbReference>
<dbReference type="InterPro" id="IPR029058">
    <property type="entry name" value="AB_hydrolase_fold"/>
</dbReference>
<dbReference type="NCBIfam" id="TIGR01733">
    <property type="entry name" value="AA-adenyl-dom"/>
    <property type="match status" value="2"/>
</dbReference>
<keyword evidence="3" id="KW-0596">Phosphopantetheine</keyword>
<feature type="domain" description="Carrier" evidence="8">
    <location>
        <begin position="1660"/>
        <end position="1734"/>
    </location>
</feature>
<dbReference type="GO" id="GO:0072330">
    <property type="term" value="P:monocarboxylic acid biosynthetic process"/>
    <property type="evidence" value="ECO:0007669"/>
    <property type="project" value="UniProtKB-ARBA"/>
</dbReference>
<dbReference type="InterPro" id="IPR010071">
    <property type="entry name" value="AA_adenyl_dom"/>
</dbReference>
<evidence type="ECO:0000256" key="2">
    <source>
        <dbReference type="ARBA" id="ARBA00006432"/>
    </source>
</evidence>
<dbReference type="InterPro" id="IPR040097">
    <property type="entry name" value="FAAL/FAAC"/>
</dbReference>
<evidence type="ECO:0000259" key="8">
    <source>
        <dbReference type="PROSITE" id="PS50075"/>
    </source>
</evidence>
<dbReference type="Gene3D" id="2.30.38.10">
    <property type="entry name" value="Luciferase, Domain 3"/>
    <property type="match status" value="2"/>
</dbReference>
<dbReference type="FunFam" id="3.30.300.30:FF:000010">
    <property type="entry name" value="Enterobactin synthetase component F"/>
    <property type="match status" value="1"/>
</dbReference>
<keyword evidence="4" id="KW-0597">Phosphoprotein</keyword>
<dbReference type="InterPro" id="IPR000873">
    <property type="entry name" value="AMP-dep_synth/lig_dom"/>
</dbReference>
<evidence type="ECO:0000256" key="3">
    <source>
        <dbReference type="ARBA" id="ARBA00022450"/>
    </source>
</evidence>
<evidence type="ECO:0000256" key="1">
    <source>
        <dbReference type="ARBA" id="ARBA00001957"/>
    </source>
</evidence>
<dbReference type="GO" id="GO:0071766">
    <property type="term" value="P:Actinobacterium-type cell wall biogenesis"/>
    <property type="evidence" value="ECO:0007669"/>
    <property type="project" value="UniProtKB-ARBA"/>
</dbReference>
<dbReference type="RefSeq" id="WP_161662605.1">
    <property type="nucleotide sequence ID" value="NZ_CBCSLE010000138.1"/>
</dbReference>
<evidence type="ECO:0000256" key="7">
    <source>
        <dbReference type="SAM" id="MobiDB-lite"/>
    </source>
</evidence>
<dbReference type="Proteomes" id="UP000537825">
    <property type="component" value="Unassembled WGS sequence"/>
</dbReference>
<dbReference type="Pfam" id="PF13193">
    <property type="entry name" value="AMP-binding_C"/>
    <property type="match status" value="2"/>
</dbReference>